<feature type="region of interest" description="Disordered" evidence="2">
    <location>
        <begin position="221"/>
        <end position="330"/>
    </location>
</feature>
<accession>A0AA39U2S5</accession>
<feature type="region of interest" description="Disordered" evidence="2">
    <location>
        <begin position="1"/>
        <end position="43"/>
    </location>
</feature>
<proteinExistence type="predicted"/>
<keyword evidence="1" id="KW-0539">Nucleus</keyword>
<name>A0AA39U2S5_9PEZI</name>
<dbReference type="AlphaFoldDB" id="A0AA39U2S5"/>
<feature type="compositionally biased region" description="Basic and acidic residues" evidence="2">
    <location>
        <begin position="257"/>
        <end position="280"/>
    </location>
</feature>
<feature type="region of interest" description="Disordered" evidence="2">
    <location>
        <begin position="135"/>
        <end position="201"/>
    </location>
</feature>
<organism evidence="4 5">
    <name type="scientific">Bombardia bombarda</name>
    <dbReference type="NCBI Taxonomy" id="252184"/>
    <lineage>
        <taxon>Eukaryota</taxon>
        <taxon>Fungi</taxon>
        <taxon>Dikarya</taxon>
        <taxon>Ascomycota</taxon>
        <taxon>Pezizomycotina</taxon>
        <taxon>Sordariomycetes</taxon>
        <taxon>Sordariomycetidae</taxon>
        <taxon>Sordariales</taxon>
        <taxon>Lasiosphaeriaceae</taxon>
        <taxon>Bombardia</taxon>
    </lineage>
</organism>
<evidence type="ECO:0000313" key="4">
    <source>
        <dbReference type="EMBL" id="KAK0609899.1"/>
    </source>
</evidence>
<dbReference type="Proteomes" id="UP001174934">
    <property type="component" value="Unassembled WGS sequence"/>
</dbReference>
<dbReference type="GO" id="GO:0000981">
    <property type="term" value="F:DNA-binding transcription factor activity, RNA polymerase II-specific"/>
    <property type="evidence" value="ECO:0007669"/>
    <property type="project" value="InterPro"/>
</dbReference>
<feature type="compositionally biased region" description="Basic and acidic residues" evidence="2">
    <location>
        <begin position="159"/>
        <end position="169"/>
    </location>
</feature>
<evidence type="ECO:0000256" key="1">
    <source>
        <dbReference type="ARBA" id="ARBA00023242"/>
    </source>
</evidence>
<dbReference type="EMBL" id="JAULSR010000011">
    <property type="protein sequence ID" value="KAK0609899.1"/>
    <property type="molecule type" value="Genomic_DNA"/>
</dbReference>
<evidence type="ECO:0000259" key="3">
    <source>
        <dbReference type="PROSITE" id="PS50048"/>
    </source>
</evidence>
<feature type="compositionally biased region" description="Low complexity" evidence="2">
    <location>
        <begin position="176"/>
        <end position="191"/>
    </location>
</feature>
<comment type="caution">
    <text evidence="4">The sequence shown here is derived from an EMBL/GenBank/DDBJ whole genome shotgun (WGS) entry which is preliminary data.</text>
</comment>
<dbReference type="GO" id="GO:0008270">
    <property type="term" value="F:zinc ion binding"/>
    <property type="evidence" value="ECO:0007669"/>
    <property type="project" value="InterPro"/>
</dbReference>
<gene>
    <name evidence="4" type="ORF">B0T17DRAFT_621201</name>
</gene>
<sequence length="340" mass="37459">MRENPGDKSQPGVRSSRPEPGLTNDARPKARHPNPSSLPIGPHMRWLQQQFQDFYGKTEAEKADHRAAVEFLRSMSRKKEASSQQNSEEIRFGMRSCVSCLDRGVDCDRELPRCSECVEEDLPLCCRAGVSVLTSREPEEQAAPPTEKTAAATAHKKTATADKKTATTDKKRRAGPSFSSPATPSSSSSTTSPPPCGFEEFRSKTMAALNRLEIELALEQSRSRANKRASPVTPLQVSRARSTLSKGSPAQLTENLDPFKREREQARRATREERAADPKGKASPAGRLSPIEELGGSCKLSANYQGNWEDEGNRSANIPPETTTEKSNRTEEVTNFLYLV</sequence>
<reference evidence="4" key="1">
    <citation type="submission" date="2023-06" db="EMBL/GenBank/DDBJ databases">
        <title>Genome-scale phylogeny and comparative genomics of the fungal order Sordariales.</title>
        <authorList>
            <consortium name="Lawrence Berkeley National Laboratory"/>
            <person name="Hensen N."/>
            <person name="Bonometti L."/>
            <person name="Westerberg I."/>
            <person name="Brannstrom I.O."/>
            <person name="Guillou S."/>
            <person name="Cros-Aarteil S."/>
            <person name="Calhoun S."/>
            <person name="Haridas S."/>
            <person name="Kuo A."/>
            <person name="Mondo S."/>
            <person name="Pangilinan J."/>
            <person name="Riley R."/>
            <person name="LaButti K."/>
            <person name="Andreopoulos B."/>
            <person name="Lipzen A."/>
            <person name="Chen C."/>
            <person name="Yanf M."/>
            <person name="Daum C."/>
            <person name="Ng V."/>
            <person name="Clum A."/>
            <person name="Steindorff A."/>
            <person name="Ohm R."/>
            <person name="Martin F."/>
            <person name="Silar P."/>
            <person name="Natvig D."/>
            <person name="Lalanne C."/>
            <person name="Gautier V."/>
            <person name="Ament-velasquez S.L."/>
            <person name="Kruys A."/>
            <person name="Hutchinson M.I."/>
            <person name="Powell A.J."/>
            <person name="Barry K."/>
            <person name="Miller A.N."/>
            <person name="Grigoriev I.V."/>
            <person name="Debuchy R."/>
            <person name="Gladieux P."/>
            <person name="Thoren M.H."/>
            <person name="Johannesson H."/>
        </authorList>
    </citation>
    <scope>NUCLEOTIDE SEQUENCE</scope>
    <source>
        <strain evidence="4">SMH3391-2</strain>
    </source>
</reference>
<feature type="domain" description="Zn(2)-C6 fungal-type" evidence="3">
    <location>
        <begin position="96"/>
        <end position="125"/>
    </location>
</feature>
<feature type="compositionally biased region" description="Polar residues" evidence="2">
    <location>
        <begin position="233"/>
        <end position="254"/>
    </location>
</feature>
<dbReference type="PROSITE" id="PS50048">
    <property type="entry name" value="ZN2_CY6_FUNGAL_2"/>
    <property type="match status" value="1"/>
</dbReference>
<evidence type="ECO:0000256" key="2">
    <source>
        <dbReference type="SAM" id="MobiDB-lite"/>
    </source>
</evidence>
<protein>
    <recommendedName>
        <fullName evidence="3">Zn(2)-C6 fungal-type domain-containing protein</fullName>
    </recommendedName>
</protein>
<evidence type="ECO:0000313" key="5">
    <source>
        <dbReference type="Proteomes" id="UP001174934"/>
    </source>
</evidence>
<keyword evidence="5" id="KW-1185">Reference proteome</keyword>
<dbReference type="InterPro" id="IPR001138">
    <property type="entry name" value="Zn2Cys6_DnaBD"/>
</dbReference>